<sequence>MDSLRRIWTGSSSLACGGWLDSCLTIDLCRRCVLCWSG</sequence>
<protein>
    <submittedName>
        <fullName evidence="1">Uncharacterized protein</fullName>
    </submittedName>
</protein>
<accession>A0A0A9H6F1</accession>
<organism evidence="1">
    <name type="scientific">Arundo donax</name>
    <name type="common">Giant reed</name>
    <name type="synonym">Donax arundinaceus</name>
    <dbReference type="NCBI Taxonomy" id="35708"/>
    <lineage>
        <taxon>Eukaryota</taxon>
        <taxon>Viridiplantae</taxon>
        <taxon>Streptophyta</taxon>
        <taxon>Embryophyta</taxon>
        <taxon>Tracheophyta</taxon>
        <taxon>Spermatophyta</taxon>
        <taxon>Magnoliopsida</taxon>
        <taxon>Liliopsida</taxon>
        <taxon>Poales</taxon>
        <taxon>Poaceae</taxon>
        <taxon>PACMAD clade</taxon>
        <taxon>Arundinoideae</taxon>
        <taxon>Arundineae</taxon>
        <taxon>Arundo</taxon>
    </lineage>
</organism>
<reference evidence="1" key="2">
    <citation type="journal article" date="2015" name="Data Brief">
        <title>Shoot transcriptome of the giant reed, Arundo donax.</title>
        <authorList>
            <person name="Barrero R.A."/>
            <person name="Guerrero F.D."/>
            <person name="Moolhuijzen P."/>
            <person name="Goolsby J.A."/>
            <person name="Tidwell J."/>
            <person name="Bellgard S.E."/>
            <person name="Bellgard M.I."/>
        </authorList>
    </citation>
    <scope>NUCLEOTIDE SEQUENCE</scope>
    <source>
        <tissue evidence="1">Shoot tissue taken approximately 20 cm above the soil surface</tissue>
    </source>
</reference>
<dbReference type="EMBL" id="GBRH01167465">
    <property type="protein sequence ID" value="JAE30431.1"/>
    <property type="molecule type" value="Transcribed_RNA"/>
</dbReference>
<proteinExistence type="predicted"/>
<name>A0A0A9H6F1_ARUDO</name>
<reference evidence="1" key="1">
    <citation type="submission" date="2014-09" db="EMBL/GenBank/DDBJ databases">
        <authorList>
            <person name="Magalhaes I.L.F."/>
            <person name="Oliveira U."/>
            <person name="Santos F.R."/>
            <person name="Vidigal T.H.D.A."/>
            <person name="Brescovit A.D."/>
            <person name="Santos A.J."/>
        </authorList>
    </citation>
    <scope>NUCLEOTIDE SEQUENCE</scope>
    <source>
        <tissue evidence="1">Shoot tissue taken approximately 20 cm above the soil surface</tissue>
    </source>
</reference>
<dbReference type="AlphaFoldDB" id="A0A0A9H6F1"/>
<evidence type="ECO:0000313" key="1">
    <source>
        <dbReference type="EMBL" id="JAE30431.1"/>
    </source>
</evidence>